<gene>
    <name evidence="1" type="ORF">N7G274_008629</name>
</gene>
<comment type="caution">
    <text evidence="1">The sequence shown here is derived from an EMBL/GenBank/DDBJ whole genome shotgun (WGS) entry which is preliminary data.</text>
</comment>
<organism evidence="1 2">
    <name type="scientific">Stereocaulon virgatum</name>
    <dbReference type="NCBI Taxonomy" id="373712"/>
    <lineage>
        <taxon>Eukaryota</taxon>
        <taxon>Fungi</taxon>
        <taxon>Dikarya</taxon>
        <taxon>Ascomycota</taxon>
        <taxon>Pezizomycotina</taxon>
        <taxon>Lecanoromycetes</taxon>
        <taxon>OSLEUM clade</taxon>
        <taxon>Lecanoromycetidae</taxon>
        <taxon>Lecanorales</taxon>
        <taxon>Lecanorineae</taxon>
        <taxon>Stereocaulaceae</taxon>
        <taxon>Stereocaulon</taxon>
    </lineage>
</organism>
<sequence length="100" mass="11486">MCNVCCFLLQKSLRSPTGNHNLLYHYPSRKHSRQFPSRFCNAGFAQLLSRQQCPPISKPAQLLDSFRPANFTLPENSRTFPNCLRPNDALFPKNVAFIYP</sequence>
<name>A0ABR4A0R9_9LECA</name>
<dbReference type="Proteomes" id="UP001590950">
    <property type="component" value="Unassembled WGS sequence"/>
</dbReference>
<keyword evidence="2" id="KW-1185">Reference proteome</keyword>
<protein>
    <submittedName>
        <fullName evidence="1">Uncharacterized protein</fullName>
    </submittedName>
</protein>
<evidence type="ECO:0000313" key="1">
    <source>
        <dbReference type="EMBL" id="KAL2038581.1"/>
    </source>
</evidence>
<proteinExistence type="predicted"/>
<evidence type="ECO:0000313" key="2">
    <source>
        <dbReference type="Proteomes" id="UP001590950"/>
    </source>
</evidence>
<reference evidence="1 2" key="1">
    <citation type="submission" date="2024-09" db="EMBL/GenBank/DDBJ databases">
        <title>Rethinking Asexuality: The Enigmatic Case of Functional Sexual Genes in Lepraria (Stereocaulaceae).</title>
        <authorList>
            <person name="Doellman M."/>
            <person name="Sun Y."/>
            <person name="Barcenas-Pena A."/>
            <person name="Lumbsch H.T."/>
            <person name="Grewe F."/>
        </authorList>
    </citation>
    <scope>NUCLEOTIDE SEQUENCE [LARGE SCALE GENOMIC DNA]</scope>
    <source>
        <strain evidence="1 2">Mercado 3170</strain>
    </source>
</reference>
<dbReference type="EMBL" id="JBEFKJ010000031">
    <property type="protein sequence ID" value="KAL2038581.1"/>
    <property type="molecule type" value="Genomic_DNA"/>
</dbReference>
<accession>A0ABR4A0R9</accession>